<dbReference type="Gene3D" id="3.30.70.100">
    <property type="match status" value="1"/>
</dbReference>
<gene>
    <name evidence="2" type="ORF">BU16DRAFT_545078</name>
</gene>
<dbReference type="InterPro" id="IPR011008">
    <property type="entry name" value="Dimeric_a/b-barrel"/>
</dbReference>
<evidence type="ECO:0000313" key="3">
    <source>
        <dbReference type="Proteomes" id="UP000799750"/>
    </source>
</evidence>
<accession>A0A6A6QA94</accession>
<dbReference type="PROSITE" id="PS51725">
    <property type="entry name" value="ABM"/>
    <property type="match status" value="1"/>
</dbReference>
<organism evidence="2 3">
    <name type="scientific">Lophium mytilinum</name>
    <dbReference type="NCBI Taxonomy" id="390894"/>
    <lineage>
        <taxon>Eukaryota</taxon>
        <taxon>Fungi</taxon>
        <taxon>Dikarya</taxon>
        <taxon>Ascomycota</taxon>
        <taxon>Pezizomycotina</taxon>
        <taxon>Dothideomycetes</taxon>
        <taxon>Pleosporomycetidae</taxon>
        <taxon>Mytilinidiales</taxon>
        <taxon>Mytilinidiaceae</taxon>
        <taxon>Lophium</taxon>
    </lineage>
</organism>
<reference evidence="2" key="1">
    <citation type="journal article" date="2020" name="Stud. Mycol.">
        <title>101 Dothideomycetes genomes: a test case for predicting lifestyles and emergence of pathogens.</title>
        <authorList>
            <person name="Haridas S."/>
            <person name="Albert R."/>
            <person name="Binder M."/>
            <person name="Bloem J."/>
            <person name="Labutti K."/>
            <person name="Salamov A."/>
            <person name="Andreopoulos B."/>
            <person name="Baker S."/>
            <person name="Barry K."/>
            <person name="Bills G."/>
            <person name="Bluhm B."/>
            <person name="Cannon C."/>
            <person name="Castanera R."/>
            <person name="Culley D."/>
            <person name="Daum C."/>
            <person name="Ezra D."/>
            <person name="Gonzalez J."/>
            <person name="Henrissat B."/>
            <person name="Kuo A."/>
            <person name="Liang C."/>
            <person name="Lipzen A."/>
            <person name="Lutzoni F."/>
            <person name="Magnuson J."/>
            <person name="Mondo S."/>
            <person name="Nolan M."/>
            <person name="Ohm R."/>
            <person name="Pangilinan J."/>
            <person name="Park H.-J."/>
            <person name="Ramirez L."/>
            <person name="Alfaro M."/>
            <person name="Sun H."/>
            <person name="Tritt A."/>
            <person name="Yoshinaga Y."/>
            <person name="Zwiers L.-H."/>
            <person name="Turgeon B."/>
            <person name="Goodwin S."/>
            <person name="Spatafora J."/>
            <person name="Crous P."/>
            <person name="Grigoriev I."/>
        </authorList>
    </citation>
    <scope>NUCLEOTIDE SEQUENCE</scope>
    <source>
        <strain evidence="2">CBS 269.34</strain>
    </source>
</reference>
<evidence type="ECO:0000313" key="2">
    <source>
        <dbReference type="EMBL" id="KAF2488944.1"/>
    </source>
</evidence>
<feature type="domain" description="ABM" evidence="1">
    <location>
        <begin position="5"/>
        <end position="99"/>
    </location>
</feature>
<evidence type="ECO:0000259" key="1">
    <source>
        <dbReference type="PROSITE" id="PS51725"/>
    </source>
</evidence>
<dbReference type="SUPFAM" id="SSF54909">
    <property type="entry name" value="Dimeric alpha+beta barrel"/>
    <property type="match status" value="1"/>
</dbReference>
<dbReference type="Pfam" id="PF03992">
    <property type="entry name" value="ABM"/>
    <property type="match status" value="1"/>
</dbReference>
<dbReference type="Proteomes" id="UP000799750">
    <property type="component" value="Unassembled WGS sequence"/>
</dbReference>
<dbReference type="AlphaFoldDB" id="A0A6A6QA94"/>
<dbReference type="EMBL" id="MU004200">
    <property type="protein sequence ID" value="KAF2488944.1"/>
    <property type="molecule type" value="Genomic_DNA"/>
</dbReference>
<proteinExistence type="predicted"/>
<keyword evidence="3" id="KW-1185">Reference proteome</keyword>
<dbReference type="PANTHER" id="PTHR40624">
    <property type="entry name" value="BIOSYNTHESIS MONOOXYGENASE, PUTATIVE (AFU_ORTHOLOGUE AFUA_1G12025)-RELATED"/>
    <property type="match status" value="1"/>
</dbReference>
<name>A0A6A6QA94_9PEZI</name>
<dbReference type="InterPro" id="IPR007138">
    <property type="entry name" value="ABM_dom"/>
</dbReference>
<protein>
    <recommendedName>
        <fullName evidence="1">ABM domain-containing protein</fullName>
    </recommendedName>
</protein>
<sequence length="105" mass="11489">MSEQVNVVAILTPAPGKKDRVVELLKQLVKEVQGEDGILQYDLFWTEEAGEVVFVEKYASQSVVKTHMATPHFKGFGKSLQAEGLLAKPPALKWLSPVVGLASKL</sequence>
<dbReference type="PANTHER" id="PTHR40624:SF1">
    <property type="entry name" value="BIOSYNTHESIS MONOOXYGENASE, PUTATIVE (AFU_ORTHOLOGUE AFUA_1G12025)-RELATED"/>
    <property type="match status" value="1"/>
</dbReference>
<dbReference type="OrthoDB" id="10011777at2759"/>